<keyword evidence="2" id="KW-1185">Reference proteome</keyword>
<organism evidence="1 2">
    <name type="scientific">Asanoa siamensis</name>
    <dbReference type="NCBI Taxonomy" id="926357"/>
    <lineage>
        <taxon>Bacteria</taxon>
        <taxon>Bacillati</taxon>
        <taxon>Actinomycetota</taxon>
        <taxon>Actinomycetes</taxon>
        <taxon>Micromonosporales</taxon>
        <taxon>Micromonosporaceae</taxon>
        <taxon>Asanoa</taxon>
    </lineage>
</organism>
<protein>
    <submittedName>
        <fullName evidence="1">Uncharacterized protein</fullName>
    </submittedName>
</protein>
<gene>
    <name evidence="1" type="ORF">Asi02nite_37770</name>
</gene>
<comment type="caution">
    <text evidence="1">The sequence shown here is derived from an EMBL/GenBank/DDBJ whole genome shotgun (WGS) entry which is preliminary data.</text>
</comment>
<name>A0ABQ4CSJ2_9ACTN</name>
<accession>A0ABQ4CSJ2</accession>
<reference evidence="1 2" key="1">
    <citation type="submission" date="2021-01" db="EMBL/GenBank/DDBJ databases">
        <title>Whole genome shotgun sequence of Asanoa siamensis NBRC 107932.</title>
        <authorList>
            <person name="Komaki H."/>
            <person name="Tamura T."/>
        </authorList>
    </citation>
    <scope>NUCLEOTIDE SEQUENCE [LARGE SCALE GENOMIC DNA]</scope>
    <source>
        <strain evidence="1 2">NBRC 107932</strain>
    </source>
</reference>
<proteinExistence type="predicted"/>
<dbReference type="RefSeq" id="WP_203714667.1">
    <property type="nucleotide sequence ID" value="NZ_BONE01000029.1"/>
</dbReference>
<dbReference type="Proteomes" id="UP000604117">
    <property type="component" value="Unassembled WGS sequence"/>
</dbReference>
<evidence type="ECO:0000313" key="2">
    <source>
        <dbReference type="Proteomes" id="UP000604117"/>
    </source>
</evidence>
<sequence>MSVAYRTAWVPNDLTPRNDAADLAAAWVLDQARTHALQPLLRLVEGHPGRGHAVLAVQPDYHDVCTAIQAARFGAFAAVESGGTPLIGWAMETRALDLTTGEVTADTRSAALREAIARIHFFDNNGWTRGFGADGAKRILGDLRPSDRDKDVILGSLCALGSRANALRRLGDLAERAWK</sequence>
<dbReference type="EMBL" id="BONE01000029">
    <property type="protein sequence ID" value="GIF74259.1"/>
    <property type="molecule type" value="Genomic_DNA"/>
</dbReference>
<evidence type="ECO:0000313" key="1">
    <source>
        <dbReference type="EMBL" id="GIF74259.1"/>
    </source>
</evidence>